<accession>A0A8H4UFR7</accession>
<feature type="compositionally biased region" description="Basic and acidic residues" evidence="1">
    <location>
        <begin position="329"/>
        <end position="340"/>
    </location>
</feature>
<feature type="region of interest" description="Disordered" evidence="1">
    <location>
        <begin position="209"/>
        <end position="230"/>
    </location>
</feature>
<dbReference type="InterPro" id="IPR025442">
    <property type="entry name" value="DUF4185"/>
</dbReference>
<feature type="compositionally biased region" description="Polar residues" evidence="1">
    <location>
        <begin position="375"/>
        <end position="385"/>
    </location>
</feature>
<feature type="region of interest" description="Disordered" evidence="1">
    <location>
        <begin position="420"/>
        <end position="443"/>
    </location>
</feature>
<keyword evidence="5" id="KW-1185">Reference proteome</keyword>
<keyword evidence="2" id="KW-1133">Transmembrane helix</keyword>
<proteinExistence type="predicted"/>
<feature type="transmembrane region" description="Helical" evidence="2">
    <location>
        <begin position="240"/>
        <end position="260"/>
    </location>
</feature>
<dbReference type="EMBL" id="JABEYC010000606">
    <property type="protein sequence ID" value="KAF4975767.1"/>
    <property type="molecule type" value="Genomic_DNA"/>
</dbReference>
<evidence type="ECO:0000256" key="2">
    <source>
        <dbReference type="SAM" id="Phobius"/>
    </source>
</evidence>
<feature type="compositionally biased region" description="Low complexity" evidence="1">
    <location>
        <begin position="468"/>
        <end position="480"/>
    </location>
</feature>
<keyword evidence="2" id="KW-0812">Transmembrane</keyword>
<sequence>MPAISISALHKQALSISDDPLKVICAWPVSGQYGTGTRVLSTNPLLTFRDAVDMDIFGAFQLCAIGILAAPVTVMLSRTYFNDPGRNTIFAWTFLLLVGLLCMTIEFYRIQTTDCTLSSSGIPVSSNAAEFPYIEGNNCDLICSVRDGPSSLLRGGSANNIYVVPAPDKLTFGTATLLAAACSVHATLCLILMRHKVLTFNWKTLFGGQDQQDSGEKANPVDTSDSDKSPMKTVNETIGYFLKILAVPVFGGAGLAILIIGEINFFSPQVNYQTEPMANVGQWAPVAGTSLVMLGSLYLLLAKHAKEDLEEPPAHQCECWLPPSNQDQSQERMRHSEDNVSSHSHRGHGSTSHTMLNPSAEGIHVSASQDEHSTRSSLSFCTQDAPSPVETPLPKRGLNRRKFENTIRKFGEFLGTPAEDFITQPRNQNPLSVDAPAVPGEALRNPRWHGIESERVQHQVEENTPPRSRAGSSASSNASSQDPEGDNPIGEVVVEFLGEQTADNSASRRDLGFTGQLQGKWYAVYGDTLWCDTGVTDAAQDTEGFHGMVRNSLSALTDDPLVVHDLHLNQDEPVPHQQQLVPFNEAWGETNTFGFGGTSIVETDASTATGALYYLVNDAEHYKGAGIARLETVDGVPTVTQRMGEAGWWWDGDRFAKYGDIAAYRDVNSDFIYVLGRPPNSICEWPSNQYVYQARVRATDAFDLSKYEYWWGRDQGWKEEMLTDFNCETAIMWGVGQGQIVYNEHFGAYIYVYLDLVNRVKGGTVCLRTAPNAEGPWTDNKEIFKAEPIDGGLVYAGIAYPHLDETGKTLTIGFTNNNHIQVIKVTF</sequence>
<organism evidence="4 5">
    <name type="scientific">Fusarium zealandicum</name>
    <dbReference type="NCBI Taxonomy" id="1053134"/>
    <lineage>
        <taxon>Eukaryota</taxon>
        <taxon>Fungi</taxon>
        <taxon>Dikarya</taxon>
        <taxon>Ascomycota</taxon>
        <taxon>Pezizomycotina</taxon>
        <taxon>Sordariomycetes</taxon>
        <taxon>Hypocreomycetidae</taxon>
        <taxon>Hypocreales</taxon>
        <taxon>Nectriaceae</taxon>
        <taxon>Fusarium</taxon>
        <taxon>Fusarium staphyleae species complex</taxon>
    </lineage>
</organism>
<gene>
    <name evidence="4" type="ORF">FZEAL_7483</name>
</gene>
<reference evidence="4" key="2">
    <citation type="submission" date="2020-05" db="EMBL/GenBank/DDBJ databases">
        <authorList>
            <person name="Kim H.-S."/>
            <person name="Proctor R.H."/>
            <person name="Brown D.W."/>
        </authorList>
    </citation>
    <scope>NUCLEOTIDE SEQUENCE</scope>
    <source>
        <strain evidence="4">NRRL 22465</strain>
    </source>
</reference>
<evidence type="ECO:0000256" key="1">
    <source>
        <dbReference type="SAM" id="MobiDB-lite"/>
    </source>
</evidence>
<evidence type="ECO:0000313" key="5">
    <source>
        <dbReference type="Proteomes" id="UP000635477"/>
    </source>
</evidence>
<feature type="transmembrane region" description="Helical" evidence="2">
    <location>
        <begin position="172"/>
        <end position="193"/>
    </location>
</feature>
<feature type="transmembrane region" description="Helical" evidence="2">
    <location>
        <begin position="89"/>
        <end position="110"/>
    </location>
</feature>
<feature type="domain" description="DUF4185" evidence="3">
    <location>
        <begin position="660"/>
        <end position="818"/>
    </location>
</feature>
<dbReference type="Proteomes" id="UP000635477">
    <property type="component" value="Unassembled WGS sequence"/>
</dbReference>
<protein>
    <recommendedName>
        <fullName evidence="3">DUF4185 domain-containing protein</fullName>
    </recommendedName>
</protein>
<reference evidence="4" key="1">
    <citation type="journal article" date="2020" name="BMC Genomics">
        <title>Correction to: Identification and distribution of gene clusters required for synthesis of sphingolipid metabolism inhibitors in diverse species of the filamentous fungus Fusarium.</title>
        <authorList>
            <person name="Kim H.S."/>
            <person name="Lohmar J.M."/>
            <person name="Busman M."/>
            <person name="Brown D.W."/>
            <person name="Naumann T.A."/>
            <person name="Divon H.H."/>
            <person name="Lysoe E."/>
            <person name="Uhlig S."/>
            <person name="Proctor R.H."/>
        </authorList>
    </citation>
    <scope>NUCLEOTIDE SEQUENCE</scope>
    <source>
        <strain evidence="4">NRRL 22465</strain>
    </source>
</reference>
<dbReference type="AlphaFoldDB" id="A0A8H4UFR7"/>
<dbReference type="OrthoDB" id="2583188at2759"/>
<feature type="region of interest" description="Disordered" evidence="1">
    <location>
        <begin position="317"/>
        <end position="400"/>
    </location>
</feature>
<feature type="region of interest" description="Disordered" evidence="1">
    <location>
        <begin position="455"/>
        <end position="489"/>
    </location>
</feature>
<dbReference type="Pfam" id="PF13810">
    <property type="entry name" value="DUF4185"/>
    <property type="match status" value="1"/>
</dbReference>
<feature type="transmembrane region" description="Helical" evidence="2">
    <location>
        <begin position="56"/>
        <end position="77"/>
    </location>
</feature>
<name>A0A8H4UFR7_9HYPO</name>
<evidence type="ECO:0000259" key="3">
    <source>
        <dbReference type="Pfam" id="PF13810"/>
    </source>
</evidence>
<comment type="caution">
    <text evidence="4">The sequence shown here is derived from an EMBL/GenBank/DDBJ whole genome shotgun (WGS) entry which is preliminary data.</text>
</comment>
<evidence type="ECO:0000313" key="4">
    <source>
        <dbReference type="EMBL" id="KAF4975767.1"/>
    </source>
</evidence>
<keyword evidence="2" id="KW-0472">Membrane</keyword>